<proteinExistence type="predicted"/>
<accession>A0A3D8VTV1</accession>
<name>A0A3D8VTV1_9BACI</name>
<organism evidence="1 2">
    <name type="scientific">Halobacillus trueperi</name>
    <dbReference type="NCBI Taxonomy" id="156205"/>
    <lineage>
        <taxon>Bacteria</taxon>
        <taxon>Bacillati</taxon>
        <taxon>Bacillota</taxon>
        <taxon>Bacilli</taxon>
        <taxon>Bacillales</taxon>
        <taxon>Bacillaceae</taxon>
        <taxon>Halobacillus</taxon>
    </lineage>
</organism>
<reference evidence="1 2" key="1">
    <citation type="submission" date="2018-08" db="EMBL/GenBank/DDBJ databases">
        <title>Genome sequence of strict halophilic Halobacillus trueperi SS1 isolated from Lunsu, a salty water body of North West Himalayas.</title>
        <authorList>
            <person name="Gupta S."/>
            <person name="Sharma P."/>
            <person name="Dev K."/>
            <person name="Baumler D."/>
            <person name="Sourirajan A."/>
        </authorList>
    </citation>
    <scope>NUCLEOTIDE SEQUENCE [LARGE SCALE GENOMIC DNA]</scope>
    <source>
        <strain evidence="1 2">SS1</strain>
    </source>
</reference>
<gene>
    <name evidence="1" type="ORF">DXT76_00305</name>
</gene>
<dbReference type="AlphaFoldDB" id="A0A3D8VTV1"/>
<dbReference type="RefSeq" id="WP_115893152.1">
    <property type="nucleotide sequence ID" value="NZ_QTLC01000001.1"/>
</dbReference>
<evidence type="ECO:0000313" key="2">
    <source>
        <dbReference type="Proteomes" id="UP000257032"/>
    </source>
</evidence>
<comment type="caution">
    <text evidence="1">The sequence shown here is derived from an EMBL/GenBank/DDBJ whole genome shotgun (WGS) entry which is preliminary data.</text>
</comment>
<dbReference type="Proteomes" id="UP000257032">
    <property type="component" value="Unassembled WGS sequence"/>
</dbReference>
<sequence>MTDQNNHELLMKQLMKQLLENQLQEVQQNDKGNSSFVFLENHTLNLLLLSYLTRNNGSSSVPATHASPPEDFSAAIQEVERMSEEANEAFEEVLTMLKERF</sequence>
<protein>
    <submittedName>
        <fullName evidence="1">Uncharacterized protein</fullName>
    </submittedName>
</protein>
<evidence type="ECO:0000313" key="1">
    <source>
        <dbReference type="EMBL" id="RDY72743.1"/>
    </source>
</evidence>
<dbReference type="EMBL" id="QTLC01000001">
    <property type="protein sequence ID" value="RDY72743.1"/>
    <property type="molecule type" value="Genomic_DNA"/>
</dbReference>